<protein>
    <submittedName>
        <fullName evidence="1">Uncharacterized protein</fullName>
    </submittedName>
</protein>
<keyword evidence="2" id="KW-1185">Reference proteome</keyword>
<dbReference type="Proteomes" id="UP001066276">
    <property type="component" value="Chromosome 4_2"/>
</dbReference>
<evidence type="ECO:0000313" key="2">
    <source>
        <dbReference type="Proteomes" id="UP001066276"/>
    </source>
</evidence>
<proteinExistence type="predicted"/>
<dbReference type="EMBL" id="JANPWB010000008">
    <property type="protein sequence ID" value="KAJ1164697.1"/>
    <property type="molecule type" value="Genomic_DNA"/>
</dbReference>
<sequence length="163" mass="18602">MGRSKPKEGGTTMKTQGAIRMERPPLGYSTEPLAPALQLMLDKILVAIVYYNQTFQLQFGEVSTQLGLLKEDHQKLVDKVQAVEVIVSELQPVQNSLQQKMSNLAERVKILEHRTEHAEGHTQLNNIRIMRLFKVVKDRDMITFANIGRKQKWHPLTFIPSSP</sequence>
<comment type="caution">
    <text evidence="1">The sequence shown here is derived from an EMBL/GenBank/DDBJ whole genome shotgun (WGS) entry which is preliminary data.</text>
</comment>
<organism evidence="1 2">
    <name type="scientific">Pleurodeles waltl</name>
    <name type="common">Iberian ribbed newt</name>
    <dbReference type="NCBI Taxonomy" id="8319"/>
    <lineage>
        <taxon>Eukaryota</taxon>
        <taxon>Metazoa</taxon>
        <taxon>Chordata</taxon>
        <taxon>Craniata</taxon>
        <taxon>Vertebrata</taxon>
        <taxon>Euteleostomi</taxon>
        <taxon>Amphibia</taxon>
        <taxon>Batrachia</taxon>
        <taxon>Caudata</taxon>
        <taxon>Salamandroidea</taxon>
        <taxon>Salamandridae</taxon>
        <taxon>Pleurodelinae</taxon>
        <taxon>Pleurodeles</taxon>
    </lineage>
</organism>
<reference evidence="1" key="1">
    <citation type="journal article" date="2022" name="bioRxiv">
        <title>Sequencing and chromosome-scale assembly of the giantPleurodeles waltlgenome.</title>
        <authorList>
            <person name="Brown T."/>
            <person name="Elewa A."/>
            <person name="Iarovenko S."/>
            <person name="Subramanian E."/>
            <person name="Araus A.J."/>
            <person name="Petzold A."/>
            <person name="Susuki M."/>
            <person name="Suzuki K.-i.T."/>
            <person name="Hayashi T."/>
            <person name="Toyoda A."/>
            <person name="Oliveira C."/>
            <person name="Osipova E."/>
            <person name="Leigh N.D."/>
            <person name="Simon A."/>
            <person name="Yun M.H."/>
        </authorList>
    </citation>
    <scope>NUCLEOTIDE SEQUENCE</scope>
    <source>
        <strain evidence="1">20211129_DDA</strain>
        <tissue evidence="1">Liver</tissue>
    </source>
</reference>
<name>A0AAV7SKS3_PLEWA</name>
<dbReference type="AlphaFoldDB" id="A0AAV7SKS3"/>
<gene>
    <name evidence="1" type="ORF">NDU88_005131</name>
</gene>
<evidence type="ECO:0000313" key="1">
    <source>
        <dbReference type="EMBL" id="KAJ1164697.1"/>
    </source>
</evidence>
<accession>A0AAV7SKS3</accession>